<comment type="caution">
    <text evidence="2">The sequence shown here is derived from an EMBL/GenBank/DDBJ whole genome shotgun (WGS) entry which is preliminary data.</text>
</comment>
<feature type="transmembrane region" description="Helical" evidence="1">
    <location>
        <begin position="142"/>
        <end position="160"/>
    </location>
</feature>
<name>A0A841K4P7_9BACT</name>
<dbReference type="AlphaFoldDB" id="A0A841K4P7"/>
<organism evidence="2 3">
    <name type="scientific">Silvibacterium bohemicum</name>
    <dbReference type="NCBI Taxonomy" id="1577686"/>
    <lineage>
        <taxon>Bacteria</taxon>
        <taxon>Pseudomonadati</taxon>
        <taxon>Acidobacteriota</taxon>
        <taxon>Terriglobia</taxon>
        <taxon>Terriglobales</taxon>
        <taxon>Acidobacteriaceae</taxon>
        <taxon>Silvibacterium</taxon>
    </lineage>
</organism>
<evidence type="ECO:0000256" key="1">
    <source>
        <dbReference type="SAM" id="Phobius"/>
    </source>
</evidence>
<accession>A0A841K4P7</accession>
<gene>
    <name evidence="2" type="ORF">HNQ77_003192</name>
</gene>
<protein>
    <submittedName>
        <fullName evidence="2">High-affinity nickel-transport protein</fullName>
    </submittedName>
</protein>
<dbReference type="OrthoDB" id="9776706at2"/>
<feature type="transmembrane region" description="Helical" evidence="1">
    <location>
        <begin position="216"/>
        <end position="238"/>
    </location>
</feature>
<feature type="transmembrane region" description="Helical" evidence="1">
    <location>
        <begin position="47"/>
        <end position="69"/>
    </location>
</feature>
<proteinExistence type="predicted"/>
<dbReference type="Proteomes" id="UP000538666">
    <property type="component" value="Unassembled WGS sequence"/>
</dbReference>
<dbReference type="RefSeq" id="WP_050061654.1">
    <property type="nucleotide sequence ID" value="NZ_JACHEK010000006.1"/>
</dbReference>
<evidence type="ECO:0000313" key="2">
    <source>
        <dbReference type="EMBL" id="MBB6145234.1"/>
    </source>
</evidence>
<keyword evidence="1" id="KW-0472">Membrane</keyword>
<reference evidence="2 3" key="1">
    <citation type="submission" date="2020-08" db="EMBL/GenBank/DDBJ databases">
        <title>Genomic Encyclopedia of Type Strains, Phase IV (KMG-IV): sequencing the most valuable type-strain genomes for metagenomic binning, comparative biology and taxonomic classification.</title>
        <authorList>
            <person name="Goeker M."/>
        </authorList>
    </citation>
    <scope>NUCLEOTIDE SEQUENCE [LARGE SCALE GENOMIC DNA]</scope>
    <source>
        <strain evidence="2 3">DSM 103733</strain>
    </source>
</reference>
<keyword evidence="1" id="KW-0812">Transmembrane</keyword>
<feature type="transmembrane region" description="Helical" evidence="1">
    <location>
        <begin position="81"/>
        <end position="99"/>
    </location>
</feature>
<evidence type="ECO:0000313" key="3">
    <source>
        <dbReference type="Proteomes" id="UP000538666"/>
    </source>
</evidence>
<keyword evidence="3" id="KW-1185">Reference proteome</keyword>
<dbReference type="EMBL" id="JACHEK010000006">
    <property type="protein sequence ID" value="MBB6145234.1"/>
    <property type="molecule type" value="Genomic_DNA"/>
</dbReference>
<keyword evidence="1" id="KW-1133">Transmembrane helix</keyword>
<sequence length="248" mass="26683">MNWKLDLALFSCALLGLRHGFDYDHLAAISDITAVQKSWKQGMRLGVTYALGHALTVVTMGALVIMLHIPLPARLDNWTERLIGATLIVLGIGVIANLIKHSHSHRAIQSRWAILISGLQYGWWRVRRIFDPLVPRPEPFSWNYGGGSVFAIGILHGLGAETPSQLMLFLLAASLGGTVHGFMGLLAFAAGLVLMNTLMTASLGGIFGAGMHRPAVYRWAAVAGAIYSFAIGVIFLLGSSDRLPSLGG</sequence>